<dbReference type="EMBL" id="JALJXV010000003">
    <property type="protein sequence ID" value="MCP1674437.1"/>
    <property type="molecule type" value="Genomic_DNA"/>
</dbReference>
<sequence>MSQRYRDEVEAACALARTSEPALDSLVAARGGNLSLHRRLAVGRREGRLLRFTQRDREIVRRDLERAGIDPACGLPESATSRTALAAHQRSEKRGARGIAADRALLALAPLPGSPPQIGGKTLCLPPGSHLVASAGTLSIDALDWLLTVENYETFLDFASTAPGGEMPPGQGVLVLRGSPAFPGGWRYARHLAESRGVAHWHAPDADPAGLLTAAQAGIAGVLLPAVDALATHPLTSPALFHDQAREFGALINRRDTFPGLAPWIDWMAAAEAAVTQESARAAALPLVWQGLG</sequence>
<dbReference type="AlphaFoldDB" id="A0AAE3KFT8"/>
<protein>
    <recommendedName>
        <fullName evidence="3">DUF2399 domain-containing protein</fullName>
    </recommendedName>
</protein>
<proteinExistence type="predicted"/>
<comment type="caution">
    <text evidence="1">The sequence shown here is derived from an EMBL/GenBank/DDBJ whole genome shotgun (WGS) entry which is preliminary data.</text>
</comment>
<name>A0AAE3KFT8_9GAMM</name>
<dbReference type="Proteomes" id="UP001205843">
    <property type="component" value="Unassembled WGS sequence"/>
</dbReference>
<evidence type="ECO:0000313" key="1">
    <source>
        <dbReference type="EMBL" id="MCP1674437.1"/>
    </source>
</evidence>
<accession>A0AAE3KFT8</accession>
<evidence type="ECO:0000313" key="2">
    <source>
        <dbReference type="Proteomes" id="UP001205843"/>
    </source>
</evidence>
<reference evidence="1" key="1">
    <citation type="submission" date="2022-03" db="EMBL/GenBank/DDBJ databases">
        <title>Genomic Encyclopedia of Type Strains, Phase III (KMG-III): the genomes of soil and plant-associated and newly described type strains.</title>
        <authorList>
            <person name="Whitman W."/>
        </authorList>
    </citation>
    <scope>NUCLEOTIDE SEQUENCE</scope>
    <source>
        <strain evidence="1">ANL 6-2</strain>
    </source>
</reference>
<keyword evidence="2" id="KW-1185">Reference proteome</keyword>
<evidence type="ECO:0008006" key="3">
    <source>
        <dbReference type="Google" id="ProtNLM"/>
    </source>
</evidence>
<organism evidence="1 2">
    <name type="scientific">Natronocella acetinitrilica</name>
    <dbReference type="NCBI Taxonomy" id="414046"/>
    <lineage>
        <taxon>Bacteria</taxon>
        <taxon>Pseudomonadati</taxon>
        <taxon>Pseudomonadota</taxon>
        <taxon>Gammaproteobacteria</taxon>
        <taxon>Chromatiales</taxon>
        <taxon>Ectothiorhodospiraceae</taxon>
        <taxon>Natronocella</taxon>
    </lineage>
</organism>
<gene>
    <name evidence="1" type="ORF">J2T57_001539</name>
</gene>
<dbReference type="RefSeq" id="WP_253476416.1">
    <property type="nucleotide sequence ID" value="NZ_JALJXV010000003.1"/>
</dbReference>